<dbReference type="EMBL" id="LAZR01067348">
    <property type="protein sequence ID" value="KKK51766.1"/>
    <property type="molecule type" value="Genomic_DNA"/>
</dbReference>
<gene>
    <name evidence="1" type="ORF">LCGC14_3111710</name>
</gene>
<name>A0A0F8YUU5_9ZZZZ</name>
<sequence length="30" mass="3640">IGLYKFYKIAKEYIPLCDEAYIARIRREGF</sequence>
<proteinExistence type="predicted"/>
<dbReference type="AlphaFoldDB" id="A0A0F8YUU5"/>
<comment type="caution">
    <text evidence="1">The sequence shown here is derived from an EMBL/GenBank/DDBJ whole genome shotgun (WGS) entry which is preliminary data.</text>
</comment>
<protein>
    <submittedName>
        <fullName evidence="1">Uncharacterized protein</fullName>
    </submittedName>
</protein>
<accession>A0A0F8YUU5</accession>
<reference evidence="1" key="1">
    <citation type="journal article" date="2015" name="Nature">
        <title>Complex archaea that bridge the gap between prokaryotes and eukaryotes.</title>
        <authorList>
            <person name="Spang A."/>
            <person name="Saw J.H."/>
            <person name="Jorgensen S.L."/>
            <person name="Zaremba-Niedzwiedzka K."/>
            <person name="Martijn J."/>
            <person name="Lind A.E."/>
            <person name="van Eijk R."/>
            <person name="Schleper C."/>
            <person name="Guy L."/>
            <person name="Ettema T.J."/>
        </authorList>
    </citation>
    <scope>NUCLEOTIDE SEQUENCE</scope>
</reference>
<organism evidence="1">
    <name type="scientific">marine sediment metagenome</name>
    <dbReference type="NCBI Taxonomy" id="412755"/>
    <lineage>
        <taxon>unclassified sequences</taxon>
        <taxon>metagenomes</taxon>
        <taxon>ecological metagenomes</taxon>
    </lineage>
</organism>
<evidence type="ECO:0000313" key="1">
    <source>
        <dbReference type="EMBL" id="KKK51766.1"/>
    </source>
</evidence>
<feature type="non-terminal residue" evidence="1">
    <location>
        <position position="1"/>
    </location>
</feature>